<evidence type="ECO:0000256" key="5">
    <source>
        <dbReference type="SAM" id="Coils"/>
    </source>
</evidence>
<evidence type="ECO:0000313" key="8">
    <source>
        <dbReference type="EMBL" id="SMG24691.1"/>
    </source>
</evidence>
<keyword evidence="5" id="KW-0175">Coiled coil</keyword>
<evidence type="ECO:0000259" key="7">
    <source>
        <dbReference type="Pfam" id="PF26002"/>
    </source>
</evidence>
<dbReference type="Gene3D" id="2.40.30.170">
    <property type="match status" value="1"/>
</dbReference>
<evidence type="ECO:0000256" key="2">
    <source>
        <dbReference type="ARBA" id="ARBA00022692"/>
    </source>
</evidence>
<evidence type="ECO:0000256" key="3">
    <source>
        <dbReference type="ARBA" id="ARBA00022989"/>
    </source>
</evidence>
<evidence type="ECO:0000313" key="9">
    <source>
        <dbReference type="Proteomes" id="UP000193804"/>
    </source>
</evidence>
<dbReference type="InterPro" id="IPR058982">
    <property type="entry name" value="Beta-barrel_AprE"/>
</dbReference>
<dbReference type="STRING" id="1028.SAMN05661096_01479"/>
<proteinExistence type="predicted"/>
<keyword evidence="9" id="KW-1185">Reference proteome</keyword>
<feature type="transmembrane region" description="Helical" evidence="6">
    <location>
        <begin position="30"/>
        <end position="50"/>
    </location>
</feature>
<dbReference type="EMBL" id="FXAW01000002">
    <property type="protein sequence ID" value="SMG24691.1"/>
    <property type="molecule type" value="Genomic_DNA"/>
</dbReference>
<feature type="domain" description="AprE-like beta-barrel" evidence="7">
    <location>
        <begin position="276"/>
        <end position="362"/>
    </location>
</feature>
<dbReference type="AlphaFoldDB" id="A0A1X7JA30"/>
<dbReference type="Proteomes" id="UP000193804">
    <property type="component" value="Unassembled WGS sequence"/>
</dbReference>
<organism evidence="8 9">
    <name type="scientific">Marivirga sericea</name>
    <dbReference type="NCBI Taxonomy" id="1028"/>
    <lineage>
        <taxon>Bacteria</taxon>
        <taxon>Pseudomonadati</taxon>
        <taxon>Bacteroidota</taxon>
        <taxon>Cytophagia</taxon>
        <taxon>Cytophagales</taxon>
        <taxon>Marivirgaceae</taxon>
        <taxon>Marivirga</taxon>
    </lineage>
</organism>
<accession>A0A1X7JA30</accession>
<dbReference type="PANTHER" id="PTHR30386:SF26">
    <property type="entry name" value="TRANSPORT PROTEIN COMB"/>
    <property type="match status" value="1"/>
</dbReference>
<keyword evidence="4 6" id="KW-0472">Membrane</keyword>
<gene>
    <name evidence="8" type="ORF">SAMN05661096_01479</name>
</gene>
<sequence length="392" mass="44732">MPNSPKSIFPKEVIGFSVEALLNKHSTRSLIIYQIILLVLIIACALLPFITVDVNLNGSGVVQSKQLQSKIVAGATGRIVENNIKVNQFVESGDTLFILDQTFINNQKVDIQKRRDIKEDELTDLNSLVSSNIQDNLDLKSLKYIQSYNYLKKSISDLDQQIKIKRNAYQREKALFEGNASFKAKLEEVKLAMDVLLNQKSLEIEKFKAQWNSDLQRALLDLSELENRLNQINTELEQYTIVAPIAGYIQNLEGISENGFIYPNQQLCVISPNENLLLDCYIKPTDIGLIKQNQKVKIRVDAFNYQQWGMLEAEVVEIFNDVSLLNNQEPVFTVRCKPNQQYLQLENGYKGELRKGMSFQANFLIAERSLFDLLFDKVEDWLAPSANKKTSI</sequence>
<dbReference type="OrthoDB" id="594147at2"/>
<dbReference type="RefSeq" id="WP_085516410.1">
    <property type="nucleotide sequence ID" value="NZ_FXAW01000002.1"/>
</dbReference>
<evidence type="ECO:0000256" key="6">
    <source>
        <dbReference type="SAM" id="Phobius"/>
    </source>
</evidence>
<dbReference type="PANTHER" id="PTHR30386">
    <property type="entry name" value="MEMBRANE FUSION SUBUNIT OF EMRAB-TOLC MULTIDRUG EFFLUX PUMP"/>
    <property type="match status" value="1"/>
</dbReference>
<dbReference type="GO" id="GO:0016020">
    <property type="term" value="C:membrane"/>
    <property type="evidence" value="ECO:0007669"/>
    <property type="project" value="UniProtKB-SubCell"/>
</dbReference>
<dbReference type="Pfam" id="PF26002">
    <property type="entry name" value="Beta-barrel_AprE"/>
    <property type="match status" value="1"/>
</dbReference>
<name>A0A1X7JA30_9BACT</name>
<comment type="subcellular location">
    <subcellularLocation>
        <location evidence="1">Membrane</location>
        <topology evidence="1">Single-pass membrane protein</topology>
    </subcellularLocation>
</comment>
<evidence type="ECO:0000256" key="4">
    <source>
        <dbReference type="ARBA" id="ARBA00023136"/>
    </source>
</evidence>
<protein>
    <submittedName>
        <fullName evidence="8">HlyD family secretion protein</fullName>
    </submittedName>
</protein>
<dbReference type="InterPro" id="IPR050739">
    <property type="entry name" value="MFP"/>
</dbReference>
<feature type="coiled-coil region" evidence="5">
    <location>
        <begin position="208"/>
        <end position="242"/>
    </location>
</feature>
<evidence type="ECO:0000256" key="1">
    <source>
        <dbReference type="ARBA" id="ARBA00004167"/>
    </source>
</evidence>
<keyword evidence="2 6" id="KW-0812">Transmembrane</keyword>
<keyword evidence="3 6" id="KW-1133">Transmembrane helix</keyword>
<reference evidence="9" key="1">
    <citation type="submission" date="2017-04" db="EMBL/GenBank/DDBJ databases">
        <authorList>
            <person name="Varghese N."/>
            <person name="Submissions S."/>
        </authorList>
    </citation>
    <scope>NUCLEOTIDE SEQUENCE [LARGE SCALE GENOMIC DNA]</scope>
    <source>
        <strain evidence="9">DSM 4125</strain>
    </source>
</reference>